<evidence type="ECO:0000313" key="2">
    <source>
        <dbReference type="EMBL" id="KAK1754180.1"/>
    </source>
</evidence>
<sequence>MSQLFSHTMNENVGRKNTNNFRYYYGDSIKGGPLQEHVPVGKQMPVAPMRIDTILESPPSSGAKRFQLPFETEVTKNKDAEHKDKLGGHNGKPAGWSDRLAEINNRCPDGRDKLIEISSKAAEILSGLAETNNPSQDSDKPTEIKDKCLDGNDNPATLNKKPTEINDTVSEDKDKLLEITQKPAEGSDKSTENNVDPTGVNSQCVEGSGKPDLGTTPLPVNLTKSAPRIIPEFGPARRLVTTRKLSRKRELTDQTVIQPPMKRARVGKTRWPVEDIKNPRIENGTAKFDVVWPTTTVSLQDITGTEAIEQCKRLITQMYGLDQWKEVSGMKRKVSNVSPGKRQRI</sequence>
<gene>
    <name evidence="2" type="ORF">QBC47DRAFT_403568</name>
</gene>
<proteinExistence type="predicted"/>
<protein>
    <submittedName>
        <fullName evidence="2">Uncharacterized protein</fullName>
    </submittedName>
</protein>
<dbReference type="EMBL" id="MU839836">
    <property type="protein sequence ID" value="KAK1754180.1"/>
    <property type="molecule type" value="Genomic_DNA"/>
</dbReference>
<reference evidence="2" key="1">
    <citation type="submission" date="2023-06" db="EMBL/GenBank/DDBJ databases">
        <title>Genome-scale phylogeny and comparative genomics of the fungal order Sordariales.</title>
        <authorList>
            <consortium name="Lawrence Berkeley National Laboratory"/>
            <person name="Hensen N."/>
            <person name="Bonometti L."/>
            <person name="Westerberg I."/>
            <person name="Brannstrom I.O."/>
            <person name="Guillou S."/>
            <person name="Cros-Aarteil S."/>
            <person name="Calhoun S."/>
            <person name="Haridas S."/>
            <person name="Kuo A."/>
            <person name="Mondo S."/>
            <person name="Pangilinan J."/>
            <person name="Riley R."/>
            <person name="Labutti K."/>
            <person name="Andreopoulos B."/>
            <person name="Lipzen A."/>
            <person name="Chen C."/>
            <person name="Yanf M."/>
            <person name="Daum C."/>
            <person name="Ng V."/>
            <person name="Clum A."/>
            <person name="Steindorff A."/>
            <person name="Ohm R."/>
            <person name="Martin F."/>
            <person name="Silar P."/>
            <person name="Natvig D."/>
            <person name="Lalanne C."/>
            <person name="Gautier V."/>
            <person name="Ament-Velasquez S.L."/>
            <person name="Kruys A."/>
            <person name="Hutchinson M.I."/>
            <person name="Powell A.J."/>
            <person name="Barry K."/>
            <person name="Miller A.N."/>
            <person name="Grigoriev I.V."/>
            <person name="Debuchy R."/>
            <person name="Gladieux P."/>
            <person name="Thoren M.H."/>
            <person name="Johannesson H."/>
        </authorList>
    </citation>
    <scope>NUCLEOTIDE SEQUENCE</scope>
    <source>
        <strain evidence="2">PSN4</strain>
    </source>
</reference>
<evidence type="ECO:0000313" key="3">
    <source>
        <dbReference type="Proteomes" id="UP001239445"/>
    </source>
</evidence>
<accession>A0AAJ0BAD0</accession>
<keyword evidence="3" id="KW-1185">Reference proteome</keyword>
<organism evidence="2 3">
    <name type="scientific">Echria macrotheca</name>
    <dbReference type="NCBI Taxonomy" id="438768"/>
    <lineage>
        <taxon>Eukaryota</taxon>
        <taxon>Fungi</taxon>
        <taxon>Dikarya</taxon>
        <taxon>Ascomycota</taxon>
        <taxon>Pezizomycotina</taxon>
        <taxon>Sordariomycetes</taxon>
        <taxon>Sordariomycetidae</taxon>
        <taxon>Sordariales</taxon>
        <taxon>Schizotheciaceae</taxon>
        <taxon>Echria</taxon>
    </lineage>
</organism>
<comment type="caution">
    <text evidence="2">The sequence shown here is derived from an EMBL/GenBank/DDBJ whole genome shotgun (WGS) entry which is preliminary data.</text>
</comment>
<evidence type="ECO:0000256" key="1">
    <source>
        <dbReference type="SAM" id="MobiDB-lite"/>
    </source>
</evidence>
<feature type="region of interest" description="Disordered" evidence="1">
    <location>
        <begin position="180"/>
        <end position="217"/>
    </location>
</feature>
<feature type="compositionally biased region" description="Polar residues" evidence="1">
    <location>
        <begin position="192"/>
        <end position="205"/>
    </location>
</feature>
<feature type="region of interest" description="Disordered" evidence="1">
    <location>
        <begin position="127"/>
        <end position="167"/>
    </location>
</feature>
<dbReference type="Proteomes" id="UP001239445">
    <property type="component" value="Unassembled WGS sequence"/>
</dbReference>
<feature type="compositionally biased region" description="Basic and acidic residues" evidence="1">
    <location>
        <begin position="137"/>
        <end position="150"/>
    </location>
</feature>
<dbReference type="AlphaFoldDB" id="A0AAJ0BAD0"/>
<name>A0AAJ0BAD0_9PEZI</name>